<protein>
    <submittedName>
        <fullName evidence="2">Uncharacterized protein</fullName>
    </submittedName>
</protein>
<feature type="region of interest" description="Disordered" evidence="1">
    <location>
        <begin position="1"/>
        <end position="30"/>
    </location>
</feature>
<evidence type="ECO:0000256" key="1">
    <source>
        <dbReference type="SAM" id="MobiDB-lite"/>
    </source>
</evidence>
<feature type="compositionally biased region" description="Polar residues" evidence="1">
    <location>
        <begin position="12"/>
        <end position="21"/>
    </location>
</feature>
<dbReference type="EMBL" id="BARS01026574">
    <property type="protein sequence ID" value="GAG02119.1"/>
    <property type="molecule type" value="Genomic_DNA"/>
</dbReference>
<sequence>SEDGKLRRRSLTRSPTESPLPSNLALLATL</sequence>
<comment type="caution">
    <text evidence="2">The sequence shown here is derived from an EMBL/GenBank/DDBJ whole genome shotgun (WGS) entry which is preliminary data.</text>
</comment>
<feature type="non-terminal residue" evidence="2">
    <location>
        <position position="1"/>
    </location>
</feature>
<organism evidence="2">
    <name type="scientific">marine sediment metagenome</name>
    <dbReference type="NCBI Taxonomy" id="412755"/>
    <lineage>
        <taxon>unclassified sequences</taxon>
        <taxon>metagenomes</taxon>
        <taxon>ecological metagenomes</taxon>
    </lineage>
</organism>
<dbReference type="AlphaFoldDB" id="X0U8K1"/>
<accession>X0U8K1</accession>
<reference evidence="2" key="1">
    <citation type="journal article" date="2014" name="Front. Microbiol.">
        <title>High frequency of phylogenetically diverse reductive dehalogenase-homologous genes in deep subseafloor sedimentary metagenomes.</title>
        <authorList>
            <person name="Kawai M."/>
            <person name="Futagami T."/>
            <person name="Toyoda A."/>
            <person name="Takaki Y."/>
            <person name="Nishi S."/>
            <person name="Hori S."/>
            <person name="Arai W."/>
            <person name="Tsubouchi T."/>
            <person name="Morono Y."/>
            <person name="Uchiyama I."/>
            <person name="Ito T."/>
            <person name="Fujiyama A."/>
            <person name="Inagaki F."/>
            <person name="Takami H."/>
        </authorList>
    </citation>
    <scope>NUCLEOTIDE SEQUENCE</scope>
    <source>
        <strain evidence="2">Expedition CK06-06</strain>
    </source>
</reference>
<proteinExistence type="predicted"/>
<gene>
    <name evidence="2" type="ORF">S01H1_41863</name>
</gene>
<name>X0U8K1_9ZZZZ</name>
<feature type="compositionally biased region" description="Basic residues" evidence="1">
    <location>
        <begin position="1"/>
        <end position="11"/>
    </location>
</feature>
<evidence type="ECO:0000313" key="2">
    <source>
        <dbReference type="EMBL" id="GAG02119.1"/>
    </source>
</evidence>